<name>A0A6J5PWJ1_9CAUD</name>
<proteinExistence type="predicted"/>
<organism evidence="1">
    <name type="scientific">uncultured Caudovirales phage</name>
    <dbReference type="NCBI Taxonomy" id="2100421"/>
    <lineage>
        <taxon>Viruses</taxon>
        <taxon>Duplodnaviria</taxon>
        <taxon>Heunggongvirae</taxon>
        <taxon>Uroviricota</taxon>
        <taxon>Caudoviricetes</taxon>
        <taxon>Peduoviridae</taxon>
        <taxon>Maltschvirus</taxon>
        <taxon>Maltschvirus maltsch</taxon>
    </lineage>
</organism>
<evidence type="ECO:0000313" key="1">
    <source>
        <dbReference type="EMBL" id="CAB4175562.1"/>
    </source>
</evidence>
<protein>
    <submittedName>
        <fullName evidence="1">Uncharacterized protein</fullName>
    </submittedName>
</protein>
<dbReference type="EMBL" id="LR796923">
    <property type="protein sequence ID" value="CAB4175562.1"/>
    <property type="molecule type" value="Genomic_DNA"/>
</dbReference>
<gene>
    <name evidence="1" type="ORF">UFOVP972_252</name>
</gene>
<sequence length="634" mass="68977">MSGFILGDKGSSDDILKLTGASAAESILSGKVTQPNIAKEEKFGASDGLGGNVIGLKGTDSIFNPFSIFRYSEFGQGTDNAVAGNYEFGRHRGTYASSNILRDRSTVIELASKEVIQNPSAINIIEWTNNQALRADAHTGPLYPYPYQINDFLWCKNYGKIPNNRLLTLRRYPIPIEDNLAIDKTKLPLVPIAQAVTWWGGGTDNSLSTILGMTYGLNWEQAKASIDDVQGNEIKFETVLDTLGIPLEQETLRKGLTLAFGQGDANAFSGYDATLQDFTKKSWEKGAYWNRVMGPINVIDSTQKRERGYDFKGDITLNFEYNLRSYGNINPKVAMLDLISNFMSLTYNRATFWGGGYRYFQQTGPLVGGFSTDRMEKGDYIGGLKDLSTYIGSAVQSTGDQIKQLVTSLKDQFVGKSAEEISTILTTAVESAGSDSTLNKLAASKLAKLQQEPLVFRALLDGRAVGEWHLMVGNPMDPLAVVGNLCLKSTTMTLSEELGADDFPTSIKFSVTLTPGRPRAKQDIESIFNHGGGDLSFTPLQPPASTMNSFGEYNSARIQSAYGAGYGDANKTAMDKIKQGLTKTTVSTSEEGAGQQSAEALAGYFKTNVANKYGAGFGQSPILVDYFTQLQTKD</sequence>
<reference evidence="1" key="1">
    <citation type="submission" date="2020-05" db="EMBL/GenBank/DDBJ databases">
        <authorList>
            <person name="Chiriac C."/>
            <person name="Salcher M."/>
            <person name="Ghai R."/>
            <person name="Kavagutti S V."/>
        </authorList>
    </citation>
    <scope>NUCLEOTIDE SEQUENCE</scope>
</reference>
<accession>A0A6J5PWJ1</accession>